<geneLocation type="chloroplast" evidence="6"/>
<evidence type="ECO:0000313" key="6">
    <source>
        <dbReference type="EMBL" id="BCG67709.1"/>
    </source>
</evidence>
<reference evidence="6" key="1">
    <citation type="submission" date="2020-06" db="EMBL/GenBank/DDBJ databases">
        <title>Organellar genomes of a novel haptophyte.</title>
        <authorList>
            <person name="Kamikawa R."/>
            <person name="Miyashita H."/>
        </authorList>
    </citation>
    <scope>NUCLEOTIDE SEQUENCE</scope>
    <source>
        <strain evidence="6">NIES-3900</strain>
    </source>
</reference>
<dbReference type="SUPFAM" id="SSF57829">
    <property type="entry name" value="Zn-binding ribosomal proteins"/>
    <property type="match status" value="1"/>
</dbReference>
<evidence type="ECO:0000256" key="1">
    <source>
        <dbReference type="ARBA" id="ARBA00007596"/>
    </source>
</evidence>
<dbReference type="PROSITE" id="PS00582">
    <property type="entry name" value="RIBOSOMAL_L33"/>
    <property type="match status" value="1"/>
</dbReference>
<dbReference type="GO" id="GO:1990904">
    <property type="term" value="C:ribonucleoprotein complex"/>
    <property type="evidence" value="ECO:0007669"/>
    <property type="project" value="UniProtKB-KW"/>
</dbReference>
<evidence type="ECO:0000256" key="2">
    <source>
        <dbReference type="ARBA" id="ARBA00022980"/>
    </source>
</evidence>
<dbReference type="HAMAP" id="MF_00294">
    <property type="entry name" value="Ribosomal_bL33"/>
    <property type="match status" value="1"/>
</dbReference>
<comment type="subcellular location">
    <subcellularLocation>
        <location evidence="5">Plastid</location>
        <location evidence="5">Chloroplast</location>
    </subcellularLocation>
</comment>
<dbReference type="NCBIfam" id="TIGR01023">
    <property type="entry name" value="rpmG_bact"/>
    <property type="match status" value="1"/>
</dbReference>
<name>A0A7R7AIF9_9EUKA</name>
<accession>A0A7R7AIF9</accession>
<dbReference type="Gene3D" id="2.20.28.120">
    <property type="entry name" value="Ribosomal protein L33"/>
    <property type="match status" value="1"/>
</dbReference>
<gene>
    <name evidence="5 6" type="primary">rpl33</name>
</gene>
<keyword evidence="6" id="KW-0150">Chloroplast</keyword>
<dbReference type="EMBL" id="LC564893">
    <property type="protein sequence ID" value="BCG67709.1"/>
    <property type="molecule type" value="Genomic_DNA"/>
</dbReference>
<dbReference type="PANTHER" id="PTHR43168:SF2">
    <property type="entry name" value="LARGE RIBOSOMAL SUBUNIT PROTEIN BL33C"/>
    <property type="match status" value="1"/>
</dbReference>
<keyword evidence="6" id="KW-0934">Plastid</keyword>
<dbReference type="GO" id="GO:0003735">
    <property type="term" value="F:structural constituent of ribosome"/>
    <property type="evidence" value="ECO:0007669"/>
    <property type="project" value="InterPro"/>
</dbReference>
<dbReference type="GO" id="GO:0009507">
    <property type="term" value="C:chloroplast"/>
    <property type="evidence" value="ECO:0007669"/>
    <property type="project" value="UniProtKB-SubCell"/>
</dbReference>
<keyword evidence="3 5" id="KW-0687">Ribonucleoprotein</keyword>
<protein>
    <recommendedName>
        <fullName evidence="4 5">Large ribosomal subunit protein bL33c</fullName>
    </recommendedName>
</protein>
<dbReference type="GO" id="GO:0006412">
    <property type="term" value="P:translation"/>
    <property type="evidence" value="ECO:0007669"/>
    <property type="project" value="UniProtKB-UniRule"/>
</dbReference>
<dbReference type="InterPro" id="IPR038584">
    <property type="entry name" value="Ribosomal_bL33_sf"/>
</dbReference>
<dbReference type="PANTHER" id="PTHR43168">
    <property type="entry name" value="50S RIBOSOMAL PROTEIN L33, CHLOROPLASTIC"/>
    <property type="match status" value="1"/>
</dbReference>
<sequence>MAKKKGTRVIVTLEHKSDKGTYRYTTQKNKRNTPNRLEIRKYSPLTQRHEIFKEIK</sequence>
<keyword evidence="2 5" id="KW-0689">Ribosomal protein</keyword>
<evidence type="ECO:0000256" key="5">
    <source>
        <dbReference type="HAMAP-Rule" id="MF_00294"/>
    </source>
</evidence>
<dbReference type="InterPro" id="IPR001705">
    <property type="entry name" value="Ribosomal_bL33"/>
</dbReference>
<evidence type="ECO:0000256" key="4">
    <source>
        <dbReference type="ARBA" id="ARBA00035276"/>
    </source>
</evidence>
<proteinExistence type="inferred from homology"/>
<comment type="similarity">
    <text evidence="1 5">Belongs to the bacterial ribosomal protein bL33 family.</text>
</comment>
<evidence type="ECO:0000256" key="3">
    <source>
        <dbReference type="ARBA" id="ARBA00023274"/>
    </source>
</evidence>
<dbReference type="NCBIfam" id="NF001860">
    <property type="entry name" value="PRK00595.1"/>
    <property type="match status" value="1"/>
</dbReference>
<organism evidence="6">
    <name type="scientific">Haptophyceae sp. NIES-3900</name>
    <dbReference type="NCBI Taxonomy" id="2748608"/>
    <lineage>
        <taxon>Eukaryota</taxon>
        <taxon>Haptista</taxon>
        <taxon>Haptophyta</taxon>
    </lineage>
</organism>
<dbReference type="Pfam" id="PF00471">
    <property type="entry name" value="Ribosomal_L33"/>
    <property type="match status" value="1"/>
</dbReference>
<dbReference type="GO" id="GO:0005840">
    <property type="term" value="C:ribosome"/>
    <property type="evidence" value="ECO:0007669"/>
    <property type="project" value="UniProtKB-KW"/>
</dbReference>
<dbReference type="AlphaFoldDB" id="A0A7R7AIF9"/>
<dbReference type="InterPro" id="IPR011332">
    <property type="entry name" value="Ribosomal_zn-bd"/>
</dbReference>
<dbReference type="InterPro" id="IPR018264">
    <property type="entry name" value="Ribosomal_bL33_CS"/>
</dbReference>